<gene>
    <name evidence="1" type="ORF">GQ466_08040</name>
</gene>
<dbReference type="RefSeq" id="WP_161102063.1">
    <property type="nucleotide sequence ID" value="NZ_JBHLYI010000005.1"/>
</dbReference>
<keyword evidence="2" id="KW-1185">Reference proteome</keyword>
<accession>A0A6I4WA89</accession>
<comment type="caution">
    <text evidence="1">The sequence shown here is derived from an EMBL/GenBank/DDBJ whole genome shotgun (WGS) entry which is preliminary data.</text>
</comment>
<dbReference type="OrthoDB" id="3848264at2"/>
<dbReference type="EMBL" id="WUTW01000001">
    <property type="protein sequence ID" value="MXQ63984.1"/>
    <property type="molecule type" value="Genomic_DNA"/>
</dbReference>
<proteinExistence type="predicted"/>
<sequence length="409" mass="42705">MAEDWVERTADDLRRWTDEHDEPVDVQGVRLLLDLAREEIDLTGPDALDPAALRRLLLEAFPDAVVAEADEVPAILTAVGHLVAYLGARGHADGPALTAALAEIAPEFARAVAGAESDERRAAAEIMTALMRADGVDPADQDAADGWVAAFEALPERERYARVDAYLREHGDDLVVPPVRLPSRDELAVAAAESGLTRQALALAAWAVNRRLTAGAEPSAREALAAVDAIGLAIPRRAATVAALSDLPELHRLWWAAVRADVLDTSGGVGAPGPAQAALAGDDVLTAWLGLFEHAVAAADAPTGQDAAGLVRAELPGVLLYLYEQGGPVPHTAIAAALAEHVAETYAITDGAVVTEALTLELADLAAWGVAVRAGDGWTLTPLGLWGVREMLLADGYTAPLDGEASPAL</sequence>
<dbReference type="AlphaFoldDB" id="A0A6I4WA89"/>
<organism evidence="1 2">
    <name type="scientific">Actinomadura rayongensis</name>
    <dbReference type="NCBI Taxonomy" id="1429076"/>
    <lineage>
        <taxon>Bacteria</taxon>
        <taxon>Bacillati</taxon>
        <taxon>Actinomycetota</taxon>
        <taxon>Actinomycetes</taxon>
        <taxon>Streptosporangiales</taxon>
        <taxon>Thermomonosporaceae</taxon>
        <taxon>Actinomadura</taxon>
    </lineage>
</organism>
<reference evidence="1 2" key="1">
    <citation type="submission" date="2019-12" db="EMBL/GenBank/DDBJ databases">
        <title>Nocardia macrotermitis sp. nov. and Nocardia aurantia sp. nov., isolated from the gut of the fungus growing-termite Macrotermes natalensis.</title>
        <authorList>
            <person name="Christine B."/>
            <person name="Rene B."/>
        </authorList>
    </citation>
    <scope>NUCLEOTIDE SEQUENCE [LARGE SCALE GENOMIC DNA]</scope>
    <source>
        <strain evidence="1 2">DSM 102126</strain>
    </source>
</reference>
<name>A0A6I4WA89_9ACTN</name>
<evidence type="ECO:0000313" key="2">
    <source>
        <dbReference type="Proteomes" id="UP000431901"/>
    </source>
</evidence>
<protein>
    <submittedName>
        <fullName evidence="1">Uncharacterized protein</fullName>
    </submittedName>
</protein>
<dbReference type="Proteomes" id="UP000431901">
    <property type="component" value="Unassembled WGS sequence"/>
</dbReference>
<evidence type="ECO:0000313" key="1">
    <source>
        <dbReference type="EMBL" id="MXQ63984.1"/>
    </source>
</evidence>